<dbReference type="AlphaFoldDB" id="A0A835TG30"/>
<reference evidence="2" key="1">
    <citation type="journal article" date="2020" name="bioRxiv">
        <title>Comparative genomics of Chlamydomonas.</title>
        <authorList>
            <person name="Craig R.J."/>
            <person name="Hasan A.R."/>
            <person name="Ness R.W."/>
            <person name="Keightley P.D."/>
        </authorList>
    </citation>
    <scope>NUCLEOTIDE SEQUENCE</scope>
    <source>
        <strain evidence="2">CCAP 11/173</strain>
    </source>
</reference>
<protein>
    <submittedName>
        <fullName evidence="2">Uncharacterized protein</fullName>
    </submittedName>
</protein>
<comment type="caution">
    <text evidence="2">The sequence shown here is derived from an EMBL/GenBank/DDBJ whole genome shotgun (WGS) entry which is preliminary data.</text>
</comment>
<sequence length="192" mass="20059">MTTYWVDSGYVPPPEDDSAQPVDGVAAVHERFSLGGGIKSRFANQSAPQNLAAQSSGASNFEQLSSGSTSHALDSAAVVVSASLALQQQQQQQQRQQQQLLQGASSVDKARVAMDFAQPALLLDVETGGTLTTTSGYGIGTMSPRPTTCGGRVSLVQEPQPQPHVALGVCGRCDCLVATLEVLGVSPRTVYQ</sequence>
<keyword evidence="3" id="KW-1185">Reference proteome</keyword>
<feature type="region of interest" description="Disordered" evidence="1">
    <location>
        <begin position="1"/>
        <end position="22"/>
    </location>
</feature>
<dbReference type="EMBL" id="JAEHOD010000047">
    <property type="protein sequence ID" value="KAG2437135.1"/>
    <property type="molecule type" value="Genomic_DNA"/>
</dbReference>
<name>A0A835TG30_9CHLO</name>
<proteinExistence type="predicted"/>
<evidence type="ECO:0000313" key="3">
    <source>
        <dbReference type="Proteomes" id="UP000613740"/>
    </source>
</evidence>
<dbReference type="Proteomes" id="UP000613740">
    <property type="component" value="Unassembled WGS sequence"/>
</dbReference>
<evidence type="ECO:0000313" key="2">
    <source>
        <dbReference type="EMBL" id="KAG2437135.1"/>
    </source>
</evidence>
<accession>A0A835TG30</accession>
<organism evidence="2 3">
    <name type="scientific">Chlamydomonas schloesseri</name>
    <dbReference type="NCBI Taxonomy" id="2026947"/>
    <lineage>
        <taxon>Eukaryota</taxon>
        <taxon>Viridiplantae</taxon>
        <taxon>Chlorophyta</taxon>
        <taxon>core chlorophytes</taxon>
        <taxon>Chlorophyceae</taxon>
        <taxon>CS clade</taxon>
        <taxon>Chlamydomonadales</taxon>
        <taxon>Chlamydomonadaceae</taxon>
        <taxon>Chlamydomonas</taxon>
    </lineage>
</organism>
<gene>
    <name evidence="2" type="ORF">HYH02_011391</name>
</gene>
<evidence type="ECO:0000256" key="1">
    <source>
        <dbReference type="SAM" id="MobiDB-lite"/>
    </source>
</evidence>